<accession>A0A9J6DBI5</accession>
<keyword evidence="2" id="KW-1133">Transmembrane helix</keyword>
<name>A0A9J6DBI5_RHIMP</name>
<evidence type="ECO:0000313" key="3">
    <source>
        <dbReference type="EMBL" id="KAH8019524.1"/>
    </source>
</evidence>
<feature type="compositionally biased region" description="Low complexity" evidence="1">
    <location>
        <begin position="437"/>
        <end position="449"/>
    </location>
</feature>
<gene>
    <name evidence="3" type="ORF">HPB51_019951</name>
</gene>
<dbReference type="Proteomes" id="UP000821866">
    <property type="component" value="Chromosome 8"/>
</dbReference>
<reference evidence="3" key="2">
    <citation type="submission" date="2021-09" db="EMBL/GenBank/DDBJ databases">
        <authorList>
            <person name="Jia N."/>
            <person name="Wang J."/>
            <person name="Shi W."/>
            <person name="Du L."/>
            <person name="Sun Y."/>
            <person name="Zhan W."/>
            <person name="Jiang J."/>
            <person name="Wang Q."/>
            <person name="Zhang B."/>
            <person name="Ji P."/>
            <person name="Sakyi L.B."/>
            <person name="Cui X."/>
            <person name="Yuan T."/>
            <person name="Jiang B."/>
            <person name="Yang W."/>
            <person name="Lam T.T.-Y."/>
            <person name="Chang Q."/>
            <person name="Ding S."/>
            <person name="Wang X."/>
            <person name="Zhu J."/>
            <person name="Ruan X."/>
            <person name="Zhao L."/>
            <person name="Wei J."/>
            <person name="Que T."/>
            <person name="Du C."/>
            <person name="Cheng J."/>
            <person name="Dai P."/>
            <person name="Han X."/>
            <person name="Huang E."/>
            <person name="Gao Y."/>
            <person name="Liu J."/>
            <person name="Shao H."/>
            <person name="Ye R."/>
            <person name="Li L."/>
            <person name="Wei W."/>
            <person name="Wang X."/>
            <person name="Wang C."/>
            <person name="Huo Q."/>
            <person name="Li W."/>
            <person name="Guo W."/>
            <person name="Chen H."/>
            <person name="Chen S."/>
            <person name="Zhou L."/>
            <person name="Zhou L."/>
            <person name="Ni X."/>
            <person name="Tian J."/>
            <person name="Zhou Y."/>
            <person name="Sheng Y."/>
            <person name="Liu T."/>
            <person name="Pan Y."/>
            <person name="Xia L."/>
            <person name="Li J."/>
            <person name="Zhao F."/>
            <person name="Cao W."/>
        </authorList>
    </citation>
    <scope>NUCLEOTIDE SEQUENCE</scope>
    <source>
        <strain evidence="3">Rmic-2018</strain>
        <tissue evidence="3">Larvae</tissue>
    </source>
</reference>
<organism evidence="3 4">
    <name type="scientific">Rhipicephalus microplus</name>
    <name type="common">Cattle tick</name>
    <name type="synonym">Boophilus microplus</name>
    <dbReference type="NCBI Taxonomy" id="6941"/>
    <lineage>
        <taxon>Eukaryota</taxon>
        <taxon>Metazoa</taxon>
        <taxon>Ecdysozoa</taxon>
        <taxon>Arthropoda</taxon>
        <taxon>Chelicerata</taxon>
        <taxon>Arachnida</taxon>
        <taxon>Acari</taxon>
        <taxon>Parasitiformes</taxon>
        <taxon>Ixodida</taxon>
        <taxon>Ixodoidea</taxon>
        <taxon>Ixodidae</taxon>
        <taxon>Rhipicephalinae</taxon>
        <taxon>Rhipicephalus</taxon>
        <taxon>Boophilus</taxon>
    </lineage>
</organism>
<feature type="transmembrane region" description="Helical" evidence="2">
    <location>
        <begin position="46"/>
        <end position="64"/>
    </location>
</feature>
<feature type="compositionally biased region" description="Low complexity" evidence="1">
    <location>
        <begin position="525"/>
        <end position="537"/>
    </location>
</feature>
<reference evidence="3" key="1">
    <citation type="journal article" date="2020" name="Cell">
        <title>Large-Scale Comparative Analyses of Tick Genomes Elucidate Their Genetic Diversity and Vector Capacities.</title>
        <authorList>
            <consortium name="Tick Genome and Microbiome Consortium (TIGMIC)"/>
            <person name="Jia N."/>
            <person name="Wang J."/>
            <person name="Shi W."/>
            <person name="Du L."/>
            <person name="Sun Y."/>
            <person name="Zhan W."/>
            <person name="Jiang J.F."/>
            <person name="Wang Q."/>
            <person name="Zhang B."/>
            <person name="Ji P."/>
            <person name="Bell-Sakyi L."/>
            <person name="Cui X.M."/>
            <person name="Yuan T.T."/>
            <person name="Jiang B.G."/>
            <person name="Yang W.F."/>
            <person name="Lam T.T."/>
            <person name="Chang Q.C."/>
            <person name="Ding S.J."/>
            <person name="Wang X.J."/>
            <person name="Zhu J.G."/>
            <person name="Ruan X.D."/>
            <person name="Zhao L."/>
            <person name="Wei J.T."/>
            <person name="Ye R.Z."/>
            <person name="Que T.C."/>
            <person name="Du C.H."/>
            <person name="Zhou Y.H."/>
            <person name="Cheng J.X."/>
            <person name="Dai P.F."/>
            <person name="Guo W.B."/>
            <person name="Han X.H."/>
            <person name="Huang E.J."/>
            <person name="Li L.F."/>
            <person name="Wei W."/>
            <person name="Gao Y.C."/>
            <person name="Liu J.Z."/>
            <person name="Shao H.Z."/>
            <person name="Wang X."/>
            <person name="Wang C.C."/>
            <person name="Yang T.C."/>
            <person name="Huo Q.B."/>
            <person name="Li W."/>
            <person name="Chen H.Y."/>
            <person name="Chen S.E."/>
            <person name="Zhou L.G."/>
            <person name="Ni X.B."/>
            <person name="Tian J.H."/>
            <person name="Sheng Y."/>
            <person name="Liu T."/>
            <person name="Pan Y.S."/>
            <person name="Xia L.Y."/>
            <person name="Li J."/>
            <person name="Zhao F."/>
            <person name="Cao W.C."/>
        </authorList>
    </citation>
    <scope>NUCLEOTIDE SEQUENCE</scope>
    <source>
        <strain evidence="3">Rmic-2018</strain>
    </source>
</reference>
<dbReference type="AlphaFoldDB" id="A0A9J6DBI5"/>
<keyword evidence="2" id="KW-0472">Membrane</keyword>
<feature type="region of interest" description="Disordered" evidence="1">
    <location>
        <begin position="471"/>
        <end position="548"/>
    </location>
</feature>
<sequence>MNEIAPPPEYRLNLRVVLMSFLIWIGTILVFAGISVTLAMTTNAPYFLFIIMGLAVSTLATAFYKPEGPWEPMMPYSRLCKPGLKAHAPVFMGAKSAVYPSSPLVKSETHSEPWLGTSAKTTLRGSFSSPGLRSQVDDTWTAACLLSGFLPLKPTAVVHTQSKTTVVSPSQCEQVTRVSCHQPYGCYESYVQRTTYEKFHEVSDNIDIKCIERSEVVTMENAMDPSPEPPSMTIRMEKSVEPVEPEKKKRGIFCNIFSRNNEKIIVKKFPLSKSEDNECIANLLYEESAWTTDALCSTGGPKGIADSSEFAKVIANIERNTSEGNNTYGIMHKHKVDGAAAAFQRRASHEKKTARTSASKGEQALVARQVSVYKEGQQTAGAQVKGILNSSESSGSSCAVDGATTSSLAFFWNEQTSPLLDEPSPGSSSLMISGPESSGLSSRGSRMSLVGYTSPKDADQQYLNEGFLKSKSSWDEGSHPDSATPPFWTNNAPERSVSKSRSRRTTTSKMATSPATHPEEKEIWASPSRSPARNSSAGGEKSSQTSRQDYCPQFSRYDHFRTSPLVKANLQELACIIIRHPNTWLPLHGAEGIDSGVQMATGDGDISPTKKLKN</sequence>
<protein>
    <submittedName>
        <fullName evidence="3">Uncharacterized protein</fullName>
    </submittedName>
</protein>
<dbReference type="EMBL" id="JABSTU010000010">
    <property type="protein sequence ID" value="KAH8019524.1"/>
    <property type="molecule type" value="Genomic_DNA"/>
</dbReference>
<proteinExistence type="predicted"/>
<feature type="region of interest" description="Disordered" evidence="1">
    <location>
        <begin position="419"/>
        <end position="456"/>
    </location>
</feature>
<evidence type="ECO:0000256" key="2">
    <source>
        <dbReference type="SAM" id="Phobius"/>
    </source>
</evidence>
<keyword evidence="4" id="KW-1185">Reference proteome</keyword>
<feature type="transmembrane region" description="Helical" evidence="2">
    <location>
        <begin position="12"/>
        <end position="34"/>
    </location>
</feature>
<keyword evidence="2" id="KW-0812">Transmembrane</keyword>
<evidence type="ECO:0000313" key="4">
    <source>
        <dbReference type="Proteomes" id="UP000821866"/>
    </source>
</evidence>
<comment type="caution">
    <text evidence="3">The sequence shown here is derived from an EMBL/GenBank/DDBJ whole genome shotgun (WGS) entry which is preliminary data.</text>
</comment>
<evidence type="ECO:0000256" key="1">
    <source>
        <dbReference type="SAM" id="MobiDB-lite"/>
    </source>
</evidence>